<sequence length="474" mass="53928">MARTKKAAARRAVAKQVVGISRANSKGKKKGIAQDNQPSATKAVKNLEQRQKQQAKELRRGAKLQRRKHANRQHRNGEIEWGVPPPSNLVAKLELPKSKYHSYFEFMENTERKEKKLEFEVTNKKEPYPGYKFVPIGDPLMTTKCKELSREQGAMIFIVSATTEKMSKISDHVHRIGYHFREYIVDEARKLVGETNVSDDTAPIPKTQEEINQQADAALRDLFPRIPNTDRQMILDHAFRLGAVFNGAPVVGLQPDIPLSRRVQLAVLAHIRHTHTRYDLLLRETSWENARKVVEPVCLDFIIKWRGDEETGRDQIDEILREVVVISDSEDSDDDSSDDEIDDDDDDDDDESSEEEETSSTESELIEISEPESHMQLRQKPEPLLPTHQPAAALPAYQKTSGHNVHTEKQRGFRRYQTAWEQAVSRRNHGSTVFDEGSSNNNFAGDSQNRPTATQGMHASSQLRYAEPTYGTNQ</sequence>
<evidence type="ECO:0000256" key="1">
    <source>
        <dbReference type="SAM" id="MobiDB-lite"/>
    </source>
</evidence>
<evidence type="ECO:0000259" key="2">
    <source>
        <dbReference type="Pfam" id="PF10056"/>
    </source>
</evidence>
<dbReference type="EMBL" id="MU253746">
    <property type="protein sequence ID" value="KAG9248576.1"/>
    <property type="molecule type" value="Genomic_DNA"/>
</dbReference>
<dbReference type="PANTHER" id="PTHR38113">
    <property type="match status" value="1"/>
</dbReference>
<reference evidence="3" key="1">
    <citation type="journal article" date="2021" name="IMA Fungus">
        <title>Genomic characterization of three marine fungi, including Emericellopsis atlantica sp. nov. with signatures of a generalist lifestyle and marine biomass degradation.</title>
        <authorList>
            <person name="Hagestad O.C."/>
            <person name="Hou L."/>
            <person name="Andersen J.H."/>
            <person name="Hansen E.H."/>
            <person name="Altermark B."/>
            <person name="Li C."/>
            <person name="Kuhnert E."/>
            <person name="Cox R.J."/>
            <person name="Crous P.W."/>
            <person name="Spatafora J.W."/>
            <person name="Lail K."/>
            <person name="Amirebrahimi M."/>
            <person name="Lipzen A."/>
            <person name="Pangilinan J."/>
            <person name="Andreopoulos W."/>
            <person name="Hayes R.D."/>
            <person name="Ng V."/>
            <person name="Grigoriev I.V."/>
            <person name="Jackson S.A."/>
            <person name="Sutton T.D.S."/>
            <person name="Dobson A.D.W."/>
            <person name="Rama T."/>
        </authorList>
    </citation>
    <scope>NUCLEOTIDE SEQUENCE</scope>
    <source>
        <strain evidence="3">TRa3180A</strain>
    </source>
</reference>
<feature type="compositionally biased region" description="Basic and acidic residues" evidence="1">
    <location>
        <begin position="45"/>
        <end position="60"/>
    </location>
</feature>
<dbReference type="Pfam" id="PF10056">
    <property type="entry name" value="DUF2293"/>
    <property type="match status" value="1"/>
</dbReference>
<feature type="region of interest" description="Disordered" evidence="1">
    <location>
        <begin position="385"/>
        <end position="474"/>
    </location>
</feature>
<accession>A0A9P7ZAZ2</accession>
<evidence type="ECO:0000313" key="3">
    <source>
        <dbReference type="EMBL" id="KAG9248576.1"/>
    </source>
</evidence>
<gene>
    <name evidence="3" type="ORF">BJ878DRAFT_412455</name>
</gene>
<feature type="compositionally biased region" description="Acidic residues" evidence="1">
    <location>
        <begin position="328"/>
        <end position="368"/>
    </location>
</feature>
<feature type="domain" description="DUF2293" evidence="2">
    <location>
        <begin position="218"/>
        <end position="306"/>
    </location>
</feature>
<dbReference type="Proteomes" id="UP000887226">
    <property type="component" value="Unassembled WGS sequence"/>
</dbReference>
<dbReference type="AlphaFoldDB" id="A0A9P7ZAZ2"/>
<comment type="caution">
    <text evidence="3">The sequence shown here is derived from an EMBL/GenBank/DDBJ whole genome shotgun (WGS) entry which is preliminary data.</text>
</comment>
<feature type="region of interest" description="Disordered" evidence="1">
    <location>
        <begin position="324"/>
        <end position="368"/>
    </location>
</feature>
<protein>
    <recommendedName>
        <fullName evidence="2">DUF2293 domain-containing protein</fullName>
    </recommendedName>
</protein>
<feature type="compositionally biased region" description="Basic residues" evidence="1">
    <location>
        <begin position="1"/>
        <end position="13"/>
    </location>
</feature>
<evidence type="ECO:0000313" key="4">
    <source>
        <dbReference type="Proteomes" id="UP000887226"/>
    </source>
</evidence>
<name>A0A9P7ZAZ2_9HELO</name>
<organism evidence="3 4">
    <name type="scientific">Calycina marina</name>
    <dbReference type="NCBI Taxonomy" id="1763456"/>
    <lineage>
        <taxon>Eukaryota</taxon>
        <taxon>Fungi</taxon>
        <taxon>Dikarya</taxon>
        <taxon>Ascomycota</taxon>
        <taxon>Pezizomycotina</taxon>
        <taxon>Leotiomycetes</taxon>
        <taxon>Helotiales</taxon>
        <taxon>Pezizellaceae</taxon>
        <taxon>Calycina</taxon>
    </lineage>
</organism>
<feature type="compositionally biased region" description="Polar residues" evidence="1">
    <location>
        <begin position="437"/>
        <end position="463"/>
    </location>
</feature>
<dbReference type="OrthoDB" id="5288828at2759"/>
<dbReference type="PANTHER" id="PTHR38113:SF1">
    <property type="entry name" value="DUF2293 DOMAIN-CONTAINING PROTEIN"/>
    <property type="match status" value="1"/>
</dbReference>
<proteinExistence type="predicted"/>
<feature type="compositionally biased region" description="Basic residues" evidence="1">
    <location>
        <begin position="61"/>
        <end position="74"/>
    </location>
</feature>
<keyword evidence="4" id="KW-1185">Reference proteome</keyword>
<feature type="region of interest" description="Disordered" evidence="1">
    <location>
        <begin position="1"/>
        <end position="83"/>
    </location>
</feature>
<dbReference type="InterPro" id="IPR018744">
    <property type="entry name" value="DUF2293"/>
</dbReference>